<accession>A0ABQ3MH10</accession>
<dbReference type="RefSeq" id="WP_191298913.1">
    <property type="nucleotide sequence ID" value="NZ_BNAR01000004.1"/>
</dbReference>
<reference evidence="3" key="1">
    <citation type="journal article" date="2019" name="Int. J. Syst. Evol. Microbiol.">
        <title>The Global Catalogue of Microorganisms (GCM) 10K type strain sequencing project: providing services to taxonomists for standard genome sequencing and annotation.</title>
        <authorList>
            <consortium name="The Broad Institute Genomics Platform"/>
            <consortium name="The Broad Institute Genome Sequencing Center for Infectious Disease"/>
            <person name="Wu L."/>
            <person name="Ma J."/>
        </authorList>
    </citation>
    <scope>NUCLEOTIDE SEQUENCE [LARGE SCALE GENOMIC DNA]</scope>
    <source>
        <strain evidence="3">CGMCC 4.7367</strain>
    </source>
</reference>
<comment type="caution">
    <text evidence="2">The sequence shown here is derived from an EMBL/GenBank/DDBJ whole genome shotgun (WGS) entry which is preliminary data.</text>
</comment>
<dbReference type="EMBL" id="BNAR01000004">
    <property type="protein sequence ID" value="GHH40668.1"/>
    <property type="molecule type" value="Genomic_DNA"/>
</dbReference>
<protein>
    <recommendedName>
        <fullName evidence="1">Aminoglycoside phosphotransferase domain-containing protein</fullName>
    </recommendedName>
</protein>
<proteinExistence type="predicted"/>
<evidence type="ECO:0000313" key="3">
    <source>
        <dbReference type="Proteomes" id="UP000605568"/>
    </source>
</evidence>
<dbReference type="Pfam" id="PF01636">
    <property type="entry name" value="APH"/>
    <property type="match status" value="1"/>
</dbReference>
<dbReference type="InterPro" id="IPR011009">
    <property type="entry name" value="Kinase-like_dom_sf"/>
</dbReference>
<dbReference type="PANTHER" id="PTHR21310:SF40">
    <property type="entry name" value="AMINOGLYCOSIDE PHOSPHOTRANSFERASE DOMAIN-CONTAINING PROTEIN-RELATED"/>
    <property type="match status" value="1"/>
</dbReference>
<dbReference type="SUPFAM" id="SSF56112">
    <property type="entry name" value="Protein kinase-like (PK-like)"/>
    <property type="match status" value="1"/>
</dbReference>
<dbReference type="InterPro" id="IPR051678">
    <property type="entry name" value="AGP_Transferase"/>
</dbReference>
<keyword evidence="3" id="KW-1185">Reference proteome</keyword>
<evidence type="ECO:0000259" key="1">
    <source>
        <dbReference type="Pfam" id="PF01636"/>
    </source>
</evidence>
<dbReference type="Gene3D" id="3.90.1200.10">
    <property type="match status" value="1"/>
</dbReference>
<dbReference type="PANTHER" id="PTHR21310">
    <property type="entry name" value="AMINOGLYCOSIDE PHOSPHOTRANSFERASE-RELATED-RELATED"/>
    <property type="match status" value="1"/>
</dbReference>
<sequence>MISKLPAALSGWLAANLPGGRIAGELSGGFRNQNIAVVTDGGEKFVLRRYLRGNTCAVERDLAERAGRVVPVPGVVAADPDGVDAGEPVLLSRFAEGVVLDRVLTGPGPGEAEELGRRVGSVLAAIGSIRFPAPGFFAGSGLTPVPGGSETGDLVSFAASRAGDLRLDSRDRAALFALAERDQRVLDAVEPVARLVHADFNGKNLLVARKSGRWEVTAVLDWEFAYSGNPLADVGNVLRFPDDTGPAFGAAFAEAFLADSGPVPGGWREVSAALDLFALVDLLTLPDTHPLHAKVVAAVRARAESTCAL</sequence>
<evidence type="ECO:0000313" key="2">
    <source>
        <dbReference type="EMBL" id="GHH40668.1"/>
    </source>
</evidence>
<gene>
    <name evidence="2" type="ORF">GCM10017774_34410</name>
</gene>
<feature type="domain" description="Aminoglycoside phosphotransferase" evidence="1">
    <location>
        <begin position="25"/>
        <end position="266"/>
    </location>
</feature>
<dbReference type="Proteomes" id="UP000605568">
    <property type="component" value="Unassembled WGS sequence"/>
</dbReference>
<organism evidence="2 3">
    <name type="scientific">Lentzea cavernae</name>
    <dbReference type="NCBI Taxonomy" id="2020703"/>
    <lineage>
        <taxon>Bacteria</taxon>
        <taxon>Bacillati</taxon>
        <taxon>Actinomycetota</taxon>
        <taxon>Actinomycetes</taxon>
        <taxon>Pseudonocardiales</taxon>
        <taxon>Pseudonocardiaceae</taxon>
        <taxon>Lentzea</taxon>
    </lineage>
</organism>
<dbReference type="InterPro" id="IPR002575">
    <property type="entry name" value="Aminoglycoside_PTrfase"/>
</dbReference>
<name>A0ABQ3MH10_9PSEU</name>